<dbReference type="Gene3D" id="1.20.1480.40">
    <property type="entry name" value="Uncharacterised protein PF16133, DUF4844"/>
    <property type="match status" value="1"/>
</dbReference>
<protein>
    <submittedName>
        <fullName evidence="2">Uncharacterized protein</fullName>
    </submittedName>
</protein>
<evidence type="ECO:0000313" key="3">
    <source>
        <dbReference type="Proteomes" id="UP000321577"/>
    </source>
</evidence>
<reference evidence="2 3" key="1">
    <citation type="submission" date="2019-07" db="EMBL/GenBank/DDBJ databases">
        <title>Whole genome shotgun sequence of Brevifollis gellanilyticus NBRC 108608.</title>
        <authorList>
            <person name="Hosoyama A."/>
            <person name="Uohara A."/>
            <person name="Ohji S."/>
            <person name="Ichikawa N."/>
        </authorList>
    </citation>
    <scope>NUCLEOTIDE SEQUENCE [LARGE SCALE GENOMIC DNA]</scope>
    <source>
        <strain evidence="2 3">NBRC 108608</strain>
    </source>
</reference>
<feature type="coiled-coil region" evidence="1">
    <location>
        <begin position="59"/>
        <end position="86"/>
    </location>
</feature>
<dbReference type="AlphaFoldDB" id="A0A512MG60"/>
<dbReference type="Proteomes" id="UP000321577">
    <property type="component" value="Unassembled WGS sequence"/>
</dbReference>
<keyword evidence="1" id="KW-0175">Coiled coil</keyword>
<comment type="caution">
    <text evidence="2">The sequence shown here is derived from an EMBL/GenBank/DDBJ whole genome shotgun (WGS) entry which is preliminary data.</text>
</comment>
<dbReference type="RefSeq" id="WP_146854901.1">
    <property type="nucleotide sequence ID" value="NZ_BKAG01000057.1"/>
</dbReference>
<dbReference type="EMBL" id="BKAG01000057">
    <property type="protein sequence ID" value="GEP45733.1"/>
    <property type="molecule type" value="Genomic_DNA"/>
</dbReference>
<name>A0A512MG60_9BACT</name>
<sequence length="104" mass="12113">MKLTPKYQAEIKALKLEKKFLEAEYYPGAVDEETRVRCEKRVNAFLDKCEALLSRSTAAHVLYRAAEELQEQFDEENAEEAEQVGKYIGDFMHIVGLDDWMEHL</sequence>
<organism evidence="2 3">
    <name type="scientific">Brevifollis gellanilyticus</name>
    <dbReference type="NCBI Taxonomy" id="748831"/>
    <lineage>
        <taxon>Bacteria</taxon>
        <taxon>Pseudomonadati</taxon>
        <taxon>Verrucomicrobiota</taxon>
        <taxon>Verrucomicrobiia</taxon>
        <taxon>Verrucomicrobiales</taxon>
        <taxon>Verrucomicrobiaceae</taxon>
    </lineage>
</organism>
<gene>
    <name evidence="2" type="ORF">BGE01nite_50240</name>
</gene>
<dbReference type="Pfam" id="PF16133">
    <property type="entry name" value="DUF4844"/>
    <property type="match status" value="1"/>
</dbReference>
<accession>A0A512MG60</accession>
<proteinExistence type="predicted"/>
<dbReference type="InterPro" id="IPR032301">
    <property type="entry name" value="DUF4844"/>
</dbReference>
<evidence type="ECO:0000256" key="1">
    <source>
        <dbReference type="SAM" id="Coils"/>
    </source>
</evidence>
<evidence type="ECO:0000313" key="2">
    <source>
        <dbReference type="EMBL" id="GEP45733.1"/>
    </source>
</evidence>
<dbReference type="InterPro" id="IPR038360">
    <property type="entry name" value="DUF4844_sf"/>
</dbReference>
<keyword evidence="3" id="KW-1185">Reference proteome</keyword>